<sequence>MGQHIGAGFWSSPVLKHLHQHIKDSTEGHEKLIS</sequence>
<evidence type="ECO:0000313" key="1">
    <source>
        <dbReference type="EMBL" id="JAH79047.1"/>
    </source>
</evidence>
<dbReference type="EMBL" id="GBXM01029530">
    <property type="protein sequence ID" value="JAH79047.1"/>
    <property type="molecule type" value="Transcribed_RNA"/>
</dbReference>
<reference evidence="1" key="1">
    <citation type="submission" date="2014-11" db="EMBL/GenBank/DDBJ databases">
        <authorList>
            <person name="Amaro Gonzalez C."/>
        </authorList>
    </citation>
    <scope>NUCLEOTIDE SEQUENCE</scope>
</reference>
<dbReference type="AlphaFoldDB" id="A0A0E9VLW1"/>
<protein>
    <submittedName>
        <fullName evidence="1">Uncharacterized protein</fullName>
    </submittedName>
</protein>
<accession>A0A0E9VLW1</accession>
<reference evidence="1" key="2">
    <citation type="journal article" date="2015" name="Fish Shellfish Immunol.">
        <title>Early steps in the European eel (Anguilla anguilla)-Vibrio vulnificus interaction in the gills: Role of the RtxA13 toxin.</title>
        <authorList>
            <person name="Callol A."/>
            <person name="Pajuelo D."/>
            <person name="Ebbesson L."/>
            <person name="Teles M."/>
            <person name="MacKenzie S."/>
            <person name="Amaro C."/>
        </authorList>
    </citation>
    <scope>NUCLEOTIDE SEQUENCE</scope>
</reference>
<proteinExistence type="predicted"/>
<name>A0A0E9VLW1_ANGAN</name>
<organism evidence="1">
    <name type="scientific">Anguilla anguilla</name>
    <name type="common">European freshwater eel</name>
    <name type="synonym">Muraena anguilla</name>
    <dbReference type="NCBI Taxonomy" id="7936"/>
    <lineage>
        <taxon>Eukaryota</taxon>
        <taxon>Metazoa</taxon>
        <taxon>Chordata</taxon>
        <taxon>Craniata</taxon>
        <taxon>Vertebrata</taxon>
        <taxon>Euteleostomi</taxon>
        <taxon>Actinopterygii</taxon>
        <taxon>Neopterygii</taxon>
        <taxon>Teleostei</taxon>
        <taxon>Anguilliformes</taxon>
        <taxon>Anguillidae</taxon>
        <taxon>Anguilla</taxon>
    </lineage>
</organism>